<dbReference type="InterPro" id="IPR040911">
    <property type="entry name" value="Exostosin_GT47"/>
</dbReference>
<proteinExistence type="inferred from homology"/>
<evidence type="ECO:0000256" key="2">
    <source>
        <dbReference type="ARBA" id="ARBA00010271"/>
    </source>
</evidence>
<name>A0A7N0ZT15_KALFE</name>
<dbReference type="Pfam" id="PF03016">
    <property type="entry name" value="Exostosin_GT47"/>
    <property type="match status" value="1"/>
</dbReference>
<feature type="domain" description="Exostosin GT47" evidence="6">
    <location>
        <begin position="19"/>
        <end position="306"/>
    </location>
</feature>
<dbReference type="PANTHER" id="PTHR11062">
    <property type="entry name" value="EXOSTOSIN HEPARAN SULFATE GLYCOSYLTRANSFERASE -RELATED"/>
    <property type="match status" value="1"/>
</dbReference>
<dbReference type="GO" id="GO:0016757">
    <property type="term" value="F:glycosyltransferase activity"/>
    <property type="evidence" value="ECO:0007669"/>
    <property type="project" value="UniProtKB-KW"/>
</dbReference>
<comment type="subcellular location">
    <subcellularLocation>
        <location evidence="1">Golgi apparatus membrane</location>
        <topology evidence="1">Single-pass type II membrane protein</topology>
    </subcellularLocation>
</comment>
<sequence length="356" mass="40901">MAVITLIMPAYACRSYKEMEKRFKVYVYSEGDLPIVHHGPCKEIYASEGRFIHEIEHGVAGGRFRTTDPDKAHVYFMPFSVTWMVKYLYTPDMHAITPFKQLVADYVRFISTKHPFWNSTQGADHFMLACHDWGSHVTKGNAQLHNISIRVLCNANTSEGFNPQKDVSLPEIRLFAGSVSPKLASPPQSTYTSRGHLAFFAGGLHGPIRPTLLHHWKDRDRPYIQVHEYLPRNVDYYDFMLDSKFCLCPSGYEVASPRIVEAIYAECVPVIISESYVLPFSDVLKWEAFSVTVQVSEIPRLKEILMGISEEKYVSLKDGLKAARRHFVLNEPAKKYDVFHMILHSVWLRRLNVKLE</sequence>
<protein>
    <recommendedName>
        <fullName evidence="6">Exostosin GT47 domain-containing protein</fullName>
    </recommendedName>
</protein>
<dbReference type="AlphaFoldDB" id="A0A7N0ZT15"/>
<keyword evidence="3" id="KW-0808">Transferase</keyword>
<dbReference type="GO" id="GO:0000139">
    <property type="term" value="C:Golgi membrane"/>
    <property type="evidence" value="ECO:0007669"/>
    <property type="project" value="UniProtKB-SubCell"/>
</dbReference>
<evidence type="ECO:0000259" key="6">
    <source>
        <dbReference type="Pfam" id="PF03016"/>
    </source>
</evidence>
<comment type="similarity">
    <text evidence="2">Belongs to the glycosyltransferase 47 family.</text>
</comment>
<dbReference type="Gramene" id="Kaladp0027s0032.1.v1.1">
    <property type="protein sequence ID" value="Kaladp0027s0032.1.v1.1"/>
    <property type="gene ID" value="Kaladp0027s0032.v1.1"/>
</dbReference>
<keyword evidence="8" id="KW-1185">Reference proteome</keyword>
<keyword evidence="4" id="KW-0735">Signal-anchor</keyword>
<dbReference type="InterPro" id="IPR004263">
    <property type="entry name" value="Exostosin"/>
</dbReference>
<keyword evidence="4" id="KW-0812">Transmembrane</keyword>
<keyword evidence="5" id="KW-0333">Golgi apparatus</keyword>
<dbReference type="PANTHER" id="PTHR11062:SF337">
    <property type="entry name" value="OS04G0109900 PROTEIN"/>
    <property type="match status" value="1"/>
</dbReference>
<evidence type="ECO:0000256" key="5">
    <source>
        <dbReference type="ARBA" id="ARBA00023034"/>
    </source>
</evidence>
<accession>A0A7N0ZT15</accession>
<dbReference type="OMA" id="DMDYPSE"/>
<dbReference type="EnsemblPlants" id="Kaladp0027s0032.1.v1.1">
    <property type="protein sequence ID" value="Kaladp0027s0032.1.v1.1"/>
    <property type="gene ID" value="Kaladp0027s0032.v1.1"/>
</dbReference>
<evidence type="ECO:0000313" key="7">
    <source>
        <dbReference type="EnsemblPlants" id="Kaladp0027s0032.1.v1.1"/>
    </source>
</evidence>
<keyword evidence="3" id="KW-0328">Glycosyltransferase</keyword>
<dbReference type="Proteomes" id="UP000594263">
    <property type="component" value="Unplaced"/>
</dbReference>
<reference evidence="7" key="1">
    <citation type="submission" date="2021-01" db="UniProtKB">
        <authorList>
            <consortium name="EnsemblPlants"/>
        </authorList>
    </citation>
    <scope>IDENTIFICATION</scope>
</reference>
<evidence type="ECO:0000256" key="1">
    <source>
        <dbReference type="ARBA" id="ARBA00004323"/>
    </source>
</evidence>
<evidence type="ECO:0000256" key="4">
    <source>
        <dbReference type="ARBA" id="ARBA00022968"/>
    </source>
</evidence>
<evidence type="ECO:0000256" key="3">
    <source>
        <dbReference type="ARBA" id="ARBA00022676"/>
    </source>
</evidence>
<organism evidence="7 8">
    <name type="scientific">Kalanchoe fedtschenkoi</name>
    <name type="common">Lavender scallops</name>
    <name type="synonym">South American air plant</name>
    <dbReference type="NCBI Taxonomy" id="63787"/>
    <lineage>
        <taxon>Eukaryota</taxon>
        <taxon>Viridiplantae</taxon>
        <taxon>Streptophyta</taxon>
        <taxon>Embryophyta</taxon>
        <taxon>Tracheophyta</taxon>
        <taxon>Spermatophyta</taxon>
        <taxon>Magnoliopsida</taxon>
        <taxon>eudicotyledons</taxon>
        <taxon>Gunneridae</taxon>
        <taxon>Pentapetalae</taxon>
        <taxon>Saxifragales</taxon>
        <taxon>Crassulaceae</taxon>
        <taxon>Kalanchoe</taxon>
    </lineage>
</organism>
<evidence type="ECO:0000313" key="8">
    <source>
        <dbReference type="Proteomes" id="UP000594263"/>
    </source>
</evidence>